<reference evidence="2 3" key="1">
    <citation type="submission" date="2018-05" db="EMBL/GenBank/DDBJ databases">
        <title>Pedobacter paludis sp. nov., isolated from wetland soil.</title>
        <authorList>
            <person name="Zhang Y."/>
            <person name="Wang G."/>
        </authorList>
    </citation>
    <scope>NUCLEOTIDE SEQUENCE [LARGE SCALE GENOMIC DNA]</scope>
    <source>
        <strain evidence="2 3">KCTC22721</strain>
    </source>
</reference>
<evidence type="ECO:0000313" key="2">
    <source>
        <dbReference type="EMBL" id="PWS26343.1"/>
    </source>
</evidence>
<keyword evidence="1" id="KW-0732">Signal</keyword>
<comment type="caution">
    <text evidence="2">The sequence shown here is derived from an EMBL/GenBank/DDBJ whole genome shotgun (WGS) entry which is preliminary data.</text>
</comment>
<accession>A0A317EKG9</accession>
<dbReference type="EMBL" id="QGNZ01000004">
    <property type="protein sequence ID" value="PWS26343.1"/>
    <property type="molecule type" value="Genomic_DNA"/>
</dbReference>
<keyword evidence="3" id="KW-1185">Reference proteome</keyword>
<protein>
    <submittedName>
        <fullName evidence="2">Uncharacterized protein</fullName>
    </submittedName>
</protein>
<organism evidence="2 3">
    <name type="scientific">Pedobacter yonginense</name>
    <dbReference type="NCBI Taxonomy" id="651869"/>
    <lineage>
        <taxon>Bacteria</taxon>
        <taxon>Pseudomonadati</taxon>
        <taxon>Bacteroidota</taxon>
        <taxon>Sphingobacteriia</taxon>
        <taxon>Sphingobacteriales</taxon>
        <taxon>Sphingobacteriaceae</taxon>
        <taxon>Pedobacter</taxon>
    </lineage>
</organism>
<sequence length="158" mass="17881">MRLKFIVASLMLLLTICASAQRNYTGVISFPAIGVSYKIDNSDNFDTDEVDEGERYLYHLVKAAYGLSPSLYWYKIENSARSLSGIIIQPLNQALRNPLLKDLPTDMGDIVIYGKIKGSRYRATNLVADIRIIDVDHYTVFDPETGAIKKIKPFWKTN</sequence>
<gene>
    <name evidence="2" type="ORF">DHW03_16310</name>
</gene>
<proteinExistence type="predicted"/>
<feature type="signal peptide" evidence="1">
    <location>
        <begin position="1"/>
        <end position="20"/>
    </location>
</feature>
<evidence type="ECO:0000313" key="3">
    <source>
        <dbReference type="Proteomes" id="UP000245379"/>
    </source>
</evidence>
<evidence type="ECO:0000256" key="1">
    <source>
        <dbReference type="SAM" id="SignalP"/>
    </source>
</evidence>
<dbReference type="Proteomes" id="UP000245379">
    <property type="component" value="Unassembled WGS sequence"/>
</dbReference>
<dbReference type="RefSeq" id="WP_109926909.1">
    <property type="nucleotide sequence ID" value="NZ_QGNZ01000004.1"/>
</dbReference>
<name>A0A317EKG9_9SPHI</name>
<feature type="chain" id="PRO_5016310788" evidence="1">
    <location>
        <begin position="21"/>
        <end position="158"/>
    </location>
</feature>
<dbReference type="AlphaFoldDB" id="A0A317EKG9"/>